<evidence type="ECO:0008006" key="3">
    <source>
        <dbReference type="Google" id="ProtNLM"/>
    </source>
</evidence>
<evidence type="ECO:0000313" key="2">
    <source>
        <dbReference type="Proteomes" id="UP000749646"/>
    </source>
</evidence>
<keyword evidence="2" id="KW-1185">Reference proteome</keyword>
<reference evidence="1" key="1">
    <citation type="journal article" date="2020" name="Fungal Divers.">
        <title>Resolving the Mortierellaceae phylogeny through synthesis of multi-gene phylogenetics and phylogenomics.</title>
        <authorList>
            <person name="Vandepol N."/>
            <person name="Liber J."/>
            <person name="Desiro A."/>
            <person name="Na H."/>
            <person name="Kennedy M."/>
            <person name="Barry K."/>
            <person name="Grigoriev I.V."/>
            <person name="Miller A.N."/>
            <person name="O'Donnell K."/>
            <person name="Stajich J.E."/>
            <person name="Bonito G."/>
        </authorList>
    </citation>
    <scope>NUCLEOTIDE SEQUENCE</scope>
    <source>
        <strain evidence="1">MES-2147</strain>
    </source>
</reference>
<organism evidence="1 2">
    <name type="scientific">Modicella reniformis</name>
    <dbReference type="NCBI Taxonomy" id="1440133"/>
    <lineage>
        <taxon>Eukaryota</taxon>
        <taxon>Fungi</taxon>
        <taxon>Fungi incertae sedis</taxon>
        <taxon>Mucoromycota</taxon>
        <taxon>Mortierellomycotina</taxon>
        <taxon>Mortierellomycetes</taxon>
        <taxon>Mortierellales</taxon>
        <taxon>Mortierellaceae</taxon>
        <taxon>Modicella</taxon>
    </lineage>
</organism>
<comment type="caution">
    <text evidence="1">The sequence shown here is derived from an EMBL/GenBank/DDBJ whole genome shotgun (WGS) entry which is preliminary data.</text>
</comment>
<proteinExistence type="predicted"/>
<feature type="non-terminal residue" evidence="1">
    <location>
        <position position="179"/>
    </location>
</feature>
<sequence length="179" mass="19506">MPLECALLIESHGHISRISTSNQDLRLDKRALQFSNWDGLDNLAGPGIGPSGRGGLEVRVVRKKLGAPATFWISISSGSNQGIVPLVLGPVRLSRKAFDLSTTMEVLRPFDIIVSHGRVPRIMLLKEVWNNVPQGRVWDSAFILKDMFLSKVMDGIHKSAPAVFAGKRILDLSAGTGLL</sequence>
<evidence type="ECO:0000313" key="1">
    <source>
        <dbReference type="EMBL" id="KAF9932550.1"/>
    </source>
</evidence>
<gene>
    <name evidence="1" type="ORF">BGZ65_004431</name>
</gene>
<dbReference type="OrthoDB" id="407325at2759"/>
<dbReference type="Proteomes" id="UP000749646">
    <property type="component" value="Unassembled WGS sequence"/>
</dbReference>
<name>A0A9P6LSF5_9FUNG</name>
<dbReference type="EMBL" id="JAAAHW010009996">
    <property type="protein sequence ID" value="KAF9932550.1"/>
    <property type="molecule type" value="Genomic_DNA"/>
</dbReference>
<dbReference type="Gene3D" id="3.40.50.150">
    <property type="entry name" value="Vaccinia Virus protein VP39"/>
    <property type="match status" value="1"/>
</dbReference>
<dbReference type="AlphaFoldDB" id="A0A9P6LSF5"/>
<dbReference type="InterPro" id="IPR029063">
    <property type="entry name" value="SAM-dependent_MTases_sf"/>
</dbReference>
<protein>
    <recommendedName>
        <fullName evidence="3">Methyltransferase</fullName>
    </recommendedName>
</protein>
<accession>A0A9P6LSF5</accession>